<dbReference type="AlphaFoldDB" id="A0A7X5HU14"/>
<organism evidence="1 2">
    <name type="scientific">Anaerotalea alkaliphila</name>
    <dbReference type="NCBI Taxonomy" id="2662126"/>
    <lineage>
        <taxon>Bacteria</taxon>
        <taxon>Bacillati</taxon>
        <taxon>Bacillota</taxon>
        <taxon>Clostridia</taxon>
        <taxon>Eubacteriales</taxon>
        <taxon>Anaerotalea</taxon>
    </lineage>
</organism>
<proteinExistence type="predicted"/>
<dbReference type="SUPFAM" id="SSF75169">
    <property type="entry name" value="DsrEFH-like"/>
    <property type="match status" value="1"/>
</dbReference>
<keyword evidence="2" id="KW-1185">Reference proteome</keyword>
<dbReference type="InterPro" id="IPR003787">
    <property type="entry name" value="Sulphur_relay_DsrE/F-like"/>
</dbReference>
<comment type="caution">
    <text evidence="1">The sequence shown here is derived from an EMBL/GenBank/DDBJ whole genome shotgun (WGS) entry which is preliminary data.</text>
</comment>
<protein>
    <submittedName>
        <fullName evidence="1">Sulfurtransferase-like selenium metabolism protein YedF</fullName>
    </submittedName>
</protein>
<dbReference type="InterPro" id="IPR019870">
    <property type="entry name" value="Se_metab_YedF"/>
</dbReference>
<gene>
    <name evidence="1" type="primary">yedF</name>
    <name evidence="1" type="ORF">GXN74_02665</name>
</gene>
<dbReference type="EMBL" id="JAAEEH010000004">
    <property type="protein sequence ID" value="NDL66651.1"/>
    <property type="molecule type" value="Genomic_DNA"/>
</dbReference>
<keyword evidence="1" id="KW-0808">Transferase</keyword>
<dbReference type="Pfam" id="PF02635">
    <property type="entry name" value="DsrE"/>
    <property type="match status" value="1"/>
</dbReference>
<dbReference type="NCBIfam" id="TIGR03527">
    <property type="entry name" value="selenium_YedF"/>
    <property type="match status" value="1"/>
</dbReference>
<sequence length="111" mass="11866">MGTIIVINNEGFGQGDAELGRKLLGAFLRKLWVRQDKPEAIILYNGGVKIAARGSDILDAVKGLESAGVDILACGTCVEHFGLQDSMAGARISNMEEISNRMMTAEKVVTV</sequence>
<reference evidence="1 2" key="1">
    <citation type="submission" date="2020-01" db="EMBL/GenBank/DDBJ databases">
        <title>Anaeroalcalibacter tamaniensis gen. nov., sp. nov., moderately halophilic strictly anaerobic fermenter bacterium from mud volcano of Taman peninsula.</title>
        <authorList>
            <person name="Frolova A."/>
            <person name="Merkel A.Y."/>
            <person name="Slobodkin A.I."/>
        </authorList>
    </citation>
    <scope>NUCLEOTIDE SEQUENCE [LARGE SCALE GENOMIC DNA]</scope>
    <source>
        <strain evidence="1 2">F-3ap</strain>
    </source>
</reference>
<evidence type="ECO:0000313" key="2">
    <source>
        <dbReference type="Proteomes" id="UP000461585"/>
    </source>
</evidence>
<dbReference type="InterPro" id="IPR027396">
    <property type="entry name" value="DsrEFH-like"/>
</dbReference>
<dbReference type="Proteomes" id="UP000461585">
    <property type="component" value="Unassembled WGS sequence"/>
</dbReference>
<dbReference type="GO" id="GO:0016740">
    <property type="term" value="F:transferase activity"/>
    <property type="evidence" value="ECO:0007669"/>
    <property type="project" value="UniProtKB-KW"/>
</dbReference>
<name>A0A7X5HU14_9FIRM</name>
<accession>A0A7X5HU14</accession>
<evidence type="ECO:0000313" key="1">
    <source>
        <dbReference type="EMBL" id="NDL66651.1"/>
    </source>
</evidence>
<dbReference type="Gene3D" id="3.40.1260.10">
    <property type="entry name" value="DsrEFH-like"/>
    <property type="match status" value="1"/>
</dbReference>